<name>A0A6J2JE44_BOMMA</name>
<keyword evidence="2" id="KW-1185">Reference proteome</keyword>
<dbReference type="AlphaFoldDB" id="A0A6J2JE44"/>
<protein>
    <submittedName>
        <fullName evidence="3">PiggyBac transposable element-derived protein 4-like</fullName>
    </submittedName>
</protein>
<proteinExistence type="predicted"/>
<evidence type="ECO:0000313" key="2">
    <source>
        <dbReference type="Proteomes" id="UP000504629"/>
    </source>
</evidence>
<dbReference type="InterPro" id="IPR029526">
    <property type="entry name" value="PGBD"/>
</dbReference>
<accession>A0A6J2JE44</accession>
<dbReference type="KEGG" id="bman:114241177"/>
<dbReference type="Pfam" id="PF13843">
    <property type="entry name" value="DDE_Tnp_1_7"/>
    <property type="match status" value="1"/>
</dbReference>
<dbReference type="Proteomes" id="UP000504629">
    <property type="component" value="Unplaced"/>
</dbReference>
<dbReference type="GeneID" id="114241177"/>
<dbReference type="PANTHER" id="PTHR46599:SF3">
    <property type="entry name" value="PIGGYBAC TRANSPOSABLE ELEMENT-DERIVED PROTEIN 4"/>
    <property type="match status" value="1"/>
</dbReference>
<feature type="domain" description="PiggyBac transposable element-derived protein" evidence="1">
    <location>
        <begin position="109"/>
        <end position="461"/>
    </location>
</feature>
<reference evidence="3" key="1">
    <citation type="submission" date="2025-08" db="UniProtKB">
        <authorList>
            <consortium name="RefSeq"/>
        </authorList>
    </citation>
    <scope>IDENTIFICATION</scope>
    <source>
        <tissue evidence="3">Silk gland</tissue>
    </source>
</reference>
<organism evidence="2 3">
    <name type="scientific">Bombyx mandarina</name>
    <name type="common">Wild silk moth</name>
    <name type="synonym">Wild silkworm</name>
    <dbReference type="NCBI Taxonomy" id="7092"/>
    <lineage>
        <taxon>Eukaryota</taxon>
        <taxon>Metazoa</taxon>
        <taxon>Ecdysozoa</taxon>
        <taxon>Arthropoda</taxon>
        <taxon>Hexapoda</taxon>
        <taxon>Insecta</taxon>
        <taxon>Pterygota</taxon>
        <taxon>Neoptera</taxon>
        <taxon>Endopterygota</taxon>
        <taxon>Lepidoptera</taxon>
        <taxon>Glossata</taxon>
        <taxon>Ditrysia</taxon>
        <taxon>Bombycoidea</taxon>
        <taxon>Bombycidae</taxon>
        <taxon>Bombycinae</taxon>
        <taxon>Bombyx</taxon>
    </lineage>
</organism>
<dbReference type="PANTHER" id="PTHR46599">
    <property type="entry name" value="PIGGYBAC TRANSPOSABLE ELEMENT-DERIVED PROTEIN 4"/>
    <property type="match status" value="1"/>
</dbReference>
<dbReference type="OrthoDB" id="5876240at2759"/>
<dbReference type="RefSeq" id="XP_028027756.1">
    <property type="nucleotide sequence ID" value="XM_028171955.1"/>
</dbReference>
<gene>
    <name evidence="3" type="primary">LOC114241177</name>
</gene>
<evidence type="ECO:0000313" key="3">
    <source>
        <dbReference type="RefSeq" id="XP_028027756.1"/>
    </source>
</evidence>
<evidence type="ECO:0000259" key="1">
    <source>
        <dbReference type="Pfam" id="PF13843"/>
    </source>
</evidence>
<sequence>MSELDINSENLFSPQVNLREIDLDNAYDLEPSGDEIIHPPKKRKRLYIRRDSETKCDSVENAVTENVAHVSSSRLQKWREPTEHQLSQIAFTEPTGIKKPYDEELRNADPGAYFSLIVSDDIFEEIAVQTNLYAERRESTMPSSRLNSWKPTNKNEVKSLFGLIMYMGLVKLPKISLYWSTDRVFKQTFAPSIMSRNRFELLLQNLHFVDNEIADAADRIYKIRSLIDKLNKSFQRCYSPKEEVCVDETQVPYSGRLILRQDNKRKMHKCGMKLVKLCTIPGYTCKLELYADKNNEPLNATPKNVIMSLCKEILDLGHTVATDNSYTSLDLAHELLDRNTHLLGTLRKNSKGLPKQVIDAKLKQGESVEMENERGITVLHWKDEQSVLMLSTKHTKEFPSVPIKGKIVRTPKIIIAYNKAKGAIHTSDQMSAYSSPLRKTLKWYKKLGIELILNTAVANAWIMFCENTAQQGIVEFRRQLVEYLVDFGKDESEDNENESISKRPERLKHTLITKEGKVRQSRRFCVECYKNCVSIFGSRIAKNRAKKVPTYCPECPAQPHYCLQCFNKCHPYTM</sequence>